<name>A0A179SAN7_9HYPH</name>
<evidence type="ECO:0000313" key="2">
    <source>
        <dbReference type="Proteomes" id="UP000078316"/>
    </source>
</evidence>
<gene>
    <name evidence="1" type="ORF">A5481_12415</name>
</gene>
<accession>A0A179SAN7</accession>
<comment type="caution">
    <text evidence="1">The sequence shown here is derived from an EMBL/GenBank/DDBJ whole genome shotgun (WGS) entry which is preliminary data.</text>
</comment>
<proteinExistence type="predicted"/>
<dbReference type="Proteomes" id="UP000078316">
    <property type="component" value="Unassembled WGS sequence"/>
</dbReference>
<evidence type="ECO:0000313" key="1">
    <source>
        <dbReference type="EMBL" id="OAS24889.1"/>
    </source>
</evidence>
<dbReference type="EMBL" id="LWHQ01000021">
    <property type="protein sequence ID" value="OAS24889.1"/>
    <property type="molecule type" value="Genomic_DNA"/>
</dbReference>
<sequence>MDVGKVTELAKAVSALDEHEATLLAEVVEEMRATRARTEADRLAKLREMSDVEAVEAAIKAWEVELVDDTKVLAEDDQDYVTLRRYDLNDLRRAA</sequence>
<protein>
    <submittedName>
        <fullName evidence="1">Uncharacterized protein</fullName>
    </submittedName>
</protein>
<organism evidence="1 2">
    <name type="scientific">Methylobacterium platani</name>
    <dbReference type="NCBI Taxonomy" id="427683"/>
    <lineage>
        <taxon>Bacteria</taxon>
        <taxon>Pseudomonadati</taxon>
        <taxon>Pseudomonadota</taxon>
        <taxon>Alphaproteobacteria</taxon>
        <taxon>Hyphomicrobiales</taxon>
        <taxon>Methylobacteriaceae</taxon>
        <taxon>Methylobacterium</taxon>
    </lineage>
</organism>
<dbReference type="STRING" id="427683.A5481_12415"/>
<dbReference type="OrthoDB" id="9975351at2"/>
<reference evidence="1 2" key="1">
    <citation type="submission" date="2016-04" db="EMBL/GenBank/DDBJ databases">
        <authorList>
            <person name="Evans L.H."/>
            <person name="Alamgir A."/>
            <person name="Owens N."/>
            <person name="Weber N.D."/>
            <person name="Virtaneva K."/>
            <person name="Barbian K."/>
            <person name="Babar A."/>
            <person name="Rosenke K."/>
        </authorList>
    </citation>
    <scope>NUCLEOTIDE SEQUENCE [LARGE SCALE GENOMIC DNA]</scope>
    <source>
        <strain evidence="1 2">PMB02</strain>
    </source>
</reference>
<dbReference type="AlphaFoldDB" id="A0A179SAN7"/>